<dbReference type="InterPro" id="IPR050523">
    <property type="entry name" value="AKR_Detox_Biosynth"/>
</dbReference>
<keyword evidence="4" id="KW-0560">Oxidoreductase</keyword>
<reference evidence="7 8" key="1">
    <citation type="submission" date="2016-07" db="EMBL/GenBank/DDBJ databases">
        <title>Pervasive Adenine N6-methylation of Active Genes in Fungi.</title>
        <authorList>
            <consortium name="DOE Joint Genome Institute"/>
            <person name="Mondo S.J."/>
            <person name="Dannebaum R.O."/>
            <person name="Kuo R.C."/>
            <person name="Labutti K."/>
            <person name="Haridas S."/>
            <person name="Kuo A."/>
            <person name="Salamov A."/>
            <person name="Ahrendt S.R."/>
            <person name="Lipzen A."/>
            <person name="Sullivan W."/>
            <person name="Andreopoulos W.B."/>
            <person name="Clum A."/>
            <person name="Lindquist E."/>
            <person name="Daum C."/>
            <person name="Ramamoorthy G.K."/>
            <person name="Gryganskyi A."/>
            <person name="Culley D."/>
            <person name="Magnuson J.K."/>
            <person name="James T.Y."/>
            <person name="O'Malley M.A."/>
            <person name="Stajich J.E."/>
            <person name="Spatafora J.W."/>
            <person name="Visel A."/>
            <person name="Grigoriev I.V."/>
        </authorList>
    </citation>
    <scope>NUCLEOTIDE SEQUENCE [LARGE SCALE GENOMIC DNA]</scope>
    <source>
        <strain evidence="7 8">CBS 115471</strain>
    </source>
</reference>
<comment type="caution">
    <text evidence="7">The sequence shown here is derived from an EMBL/GenBank/DDBJ whole genome shotgun (WGS) entry which is preliminary data.</text>
</comment>
<dbReference type="InterPro" id="IPR036812">
    <property type="entry name" value="NAD(P)_OxRdtase_dom_sf"/>
</dbReference>
<dbReference type="AlphaFoldDB" id="A0A1Y1Y428"/>
<gene>
    <name evidence="7" type="ORF">BCR34DRAFT_500557</name>
</gene>
<sequence>MQYSRLGRSGLKTSRIILGGMAFGSPSWEGSPWTLDTATSFPIIKRAYELGINTWDTANTYSNGLSESIFGEFMKKYKVERSKVVIMTKLYYPVCDSSMGGPDARPQPPDPNSRALVNQMGLSRKHIFDAVQRSLRRLGTQYVDVLQIHRLDREVDVEEIMRTLHDLVCMGKVRYLGASSMGLWEFARLQYTAKLNRWTAFTSMQPFYNLLYREEEREMLPFCEAEGVGVIPWSPLARGLLSRPVGSTSERNEADAKSKKWFGDANPAIIRRVEEVAKKRGISMATVATAWVLRKGYCPIVGLTSIERVEGILEALECELSEEEAGYLESEYRARDVQAM</sequence>
<name>A0A1Y1Y428_9PLEO</name>
<protein>
    <submittedName>
        <fullName evidence="7">Putative oxidoreductase</fullName>
    </submittedName>
</protein>
<dbReference type="EMBL" id="MCFA01000378">
    <property type="protein sequence ID" value="ORX92645.1"/>
    <property type="molecule type" value="Genomic_DNA"/>
</dbReference>
<evidence type="ECO:0000256" key="2">
    <source>
        <dbReference type="ARBA" id="ARBA00007905"/>
    </source>
</evidence>
<evidence type="ECO:0000313" key="7">
    <source>
        <dbReference type="EMBL" id="ORX92645.1"/>
    </source>
</evidence>
<dbReference type="GO" id="GO:0005829">
    <property type="term" value="C:cytosol"/>
    <property type="evidence" value="ECO:0007669"/>
    <property type="project" value="UniProtKB-ARBA"/>
</dbReference>
<evidence type="ECO:0000256" key="5">
    <source>
        <dbReference type="ARBA" id="ARBA00023026"/>
    </source>
</evidence>
<evidence type="ECO:0000256" key="4">
    <source>
        <dbReference type="ARBA" id="ARBA00023002"/>
    </source>
</evidence>
<dbReference type="PANTHER" id="PTHR43364">
    <property type="entry name" value="NADH-SPECIFIC METHYLGLYOXAL REDUCTASE-RELATED"/>
    <property type="match status" value="1"/>
</dbReference>
<dbReference type="SUPFAM" id="SSF51430">
    <property type="entry name" value="NAD(P)-linked oxidoreductase"/>
    <property type="match status" value="1"/>
</dbReference>
<comment type="similarity">
    <text evidence="2">Belongs to the aldo/keto reductase family.</text>
</comment>
<evidence type="ECO:0000256" key="3">
    <source>
        <dbReference type="ARBA" id="ARBA00022857"/>
    </source>
</evidence>
<keyword evidence="5" id="KW-0843">Virulence</keyword>
<dbReference type="FunFam" id="3.20.20.100:FF:000004">
    <property type="entry name" value="Oxidoreductase, aldo/keto reductase"/>
    <property type="match status" value="1"/>
</dbReference>
<keyword evidence="8" id="KW-1185">Reference proteome</keyword>
<accession>A0A1Y1Y428</accession>
<dbReference type="CDD" id="cd19079">
    <property type="entry name" value="AKR_EcYajO-like"/>
    <property type="match status" value="1"/>
</dbReference>
<evidence type="ECO:0000313" key="8">
    <source>
        <dbReference type="Proteomes" id="UP000193144"/>
    </source>
</evidence>
<keyword evidence="3" id="KW-0521">NADP</keyword>
<dbReference type="Gene3D" id="3.20.20.100">
    <property type="entry name" value="NADP-dependent oxidoreductase domain"/>
    <property type="match status" value="1"/>
</dbReference>
<proteinExistence type="inferred from homology"/>
<dbReference type="Proteomes" id="UP000193144">
    <property type="component" value="Unassembled WGS sequence"/>
</dbReference>
<dbReference type="OrthoDB" id="48988at2759"/>
<evidence type="ECO:0000256" key="1">
    <source>
        <dbReference type="ARBA" id="ARBA00004685"/>
    </source>
</evidence>
<feature type="domain" description="NADP-dependent oxidoreductase" evidence="6">
    <location>
        <begin position="15"/>
        <end position="330"/>
    </location>
</feature>
<dbReference type="GO" id="GO:0016491">
    <property type="term" value="F:oxidoreductase activity"/>
    <property type="evidence" value="ECO:0007669"/>
    <property type="project" value="UniProtKB-KW"/>
</dbReference>
<dbReference type="STRING" id="1231657.A0A1Y1Y428"/>
<dbReference type="PANTHER" id="PTHR43364:SF15">
    <property type="entry name" value="ARYL-ALCOHOL DEHYDROGENASE AAD16-RELATED"/>
    <property type="match status" value="1"/>
</dbReference>
<dbReference type="Pfam" id="PF00248">
    <property type="entry name" value="Aldo_ket_red"/>
    <property type="match status" value="1"/>
</dbReference>
<comment type="pathway">
    <text evidence="1">Mycotoxin biosynthesis.</text>
</comment>
<organism evidence="7 8">
    <name type="scientific">Clohesyomyces aquaticus</name>
    <dbReference type="NCBI Taxonomy" id="1231657"/>
    <lineage>
        <taxon>Eukaryota</taxon>
        <taxon>Fungi</taxon>
        <taxon>Dikarya</taxon>
        <taxon>Ascomycota</taxon>
        <taxon>Pezizomycotina</taxon>
        <taxon>Dothideomycetes</taxon>
        <taxon>Pleosporomycetidae</taxon>
        <taxon>Pleosporales</taxon>
        <taxon>Lindgomycetaceae</taxon>
        <taxon>Clohesyomyces</taxon>
    </lineage>
</organism>
<evidence type="ECO:0000259" key="6">
    <source>
        <dbReference type="Pfam" id="PF00248"/>
    </source>
</evidence>
<dbReference type="InterPro" id="IPR023210">
    <property type="entry name" value="NADP_OxRdtase_dom"/>
</dbReference>